<dbReference type="GO" id="GO:0005737">
    <property type="term" value="C:cytoplasm"/>
    <property type="evidence" value="ECO:0007669"/>
    <property type="project" value="TreeGrafter"/>
</dbReference>
<reference evidence="2 3" key="1">
    <citation type="submission" date="2020-07" db="EMBL/GenBank/DDBJ databases">
        <title>Comparative genomics of pyrophilous fungi reveals a link between fire events and developmental genes.</title>
        <authorList>
            <consortium name="DOE Joint Genome Institute"/>
            <person name="Steindorff A.S."/>
            <person name="Carver A."/>
            <person name="Calhoun S."/>
            <person name="Stillman K."/>
            <person name="Liu H."/>
            <person name="Lipzen A."/>
            <person name="Pangilinan J."/>
            <person name="Labutti K."/>
            <person name="Bruns T.D."/>
            <person name="Grigoriev I.V."/>
        </authorList>
    </citation>
    <scope>NUCLEOTIDE SEQUENCE [LARGE SCALE GENOMIC DNA]</scope>
    <source>
        <strain evidence="2 3">CBS 144469</strain>
    </source>
</reference>
<feature type="region of interest" description="Disordered" evidence="1">
    <location>
        <begin position="75"/>
        <end position="111"/>
    </location>
</feature>
<accession>A0A8H6I1Y3</accession>
<evidence type="ECO:0008006" key="4">
    <source>
        <dbReference type="Google" id="ProtNLM"/>
    </source>
</evidence>
<dbReference type="SUPFAM" id="SSF48371">
    <property type="entry name" value="ARM repeat"/>
    <property type="match status" value="1"/>
</dbReference>
<sequence length="1373" mass="149929">MTFTIPLTFYNTACLDSNSAKISKQLDAIESTILSSKATTLKSWSGGNGSGIESGLVIGCEDGTLYMLRGCPEDDLPVERPVERQKRRVQHSAKRSRASSPLPNANPLPPTLAVAPRASVVLGVSTEQVQAPRNYVDFDDEPGRLKDILKGKNPRERERVSSDSASLVTISPAPSTIVEKGPERKGSGSPAKSLYSTADSSITRPQSPSSPTSLQGRSSDPMQLLSIQYHIIPTHSGRGNAVRAIEVIEDNTLVVSLQASGYIGVYSLADGSCQATAFAPDYCGNRNSRDIWTWCSLQPVVLDEAPALLVTAATDSNTSAATPDAEENSSEKSQTIILKLAFTPNSLRIDKLAGWEIEGPAKGIGIYKEPDNSSTLYSINSQGHFLVHNIKIPSPSESTSPTPPPAETDTLSQISSLPLSRSFKAIVARSADTLPVHQTAAPNSITAQLSIDDTLDMGNLISDSTLSGLSTRHANGKLYGIAWAHREMTIFQYHAYKLHVLLHTTAAEVEDVEWLDDETYALSYQERIDVYKLQRSNADSDRVVVEEHGASHHSPTLLRQIPTGGHDSSTFSPSRDLVITKLADSGHRQLVSFSVLLDSGEDKGAEKSRSTLLWQSSRRQQEKGAAIVQTSSVPLEFDVIVQGFSDGRLRQYSLEQMAFRGSQTSSSAVKQSEPPIAGSIVSLHIAHNPRTKERYVVGGADDGSILFWNINTFELCARWIVYSTPLVRVVEFQESAGPLRGCVLCISQAGTIAVIAVDGFQFLYLIPGSPSPLTRISLGDNNLVLIYGESIARLWDVQTKEFWRSMTVDKAEEMFKQGGWTSLDIASGVSISVSQWNTVAPAVDGIDAAATLEFSLDKFVIDCISLTKTISTSRDEIKGVLQVLERLKYLLSIVVTLGLNNDVDSICTGKLKLRQSTVGVGLVSLATTTLYSVRRPQDAWTISENVSAARMLAIVFILRAMGLFEELSEAANSVVAFYTLSLPACVGPNYVPPSLEWLGKRWFTAATDLRQSIRTVFDATLAHINDQDAMKLAEKWQHHVPSLQPAAERESEVAALSLLICGCIATEKFTLLSVSALTNISTSLALYLHDENSNYRALAIELCSKGFHVWQHYVDTMEILRALFSLSTASRKDSISLQNIGAQARLAVLNIATQHTALFMSTLCLDVLNPPSLEHRRSVMQIIAFLIRKRRHILQPNLPRLMEAVVKSLDPNSNANREAVLDTATEIIGFVVKHFPSVDFHMNTQRLAVGTNEGAVVMYDLKTAIRLYVLEGHKKLLTACSFSPDGRRLVTLSLVEQAVLVWKVGSSFSSFFNPGAPPRQGHGGSEPFKTLNFHIGQEAEMTMEETLELIGFEWVADRSVKVKIRASVLTFST</sequence>
<keyword evidence="3" id="KW-1185">Reference proteome</keyword>
<organism evidence="2 3">
    <name type="scientific">Ephemerocybe angulata</name>
    <dbReference type="NCBI Taxonomy" id="980116"/>
    <lineage>
        <taxon>Eukaryota</taxon>
        <taxon>Fungi</taxon>
        <taxon>Dikarya</taxon>
        <taxon>Basidiomycota</taxon>
        <taxon>Agaricomycotina</taxon>
        <taxon>Agaricomycetes</taxon>
        <taxon>Agaricomycetidae</taxon>
        <taxon>Agaricales</taxon>
        <taxon>Agaricineae</taxon>
        <taxon>Psathyrellaceae</taxon>
        <taxon>Ephemerocybe</taxon>
    </lineage>
</organism>
<comment type="caution">
    <text evidence="2">The sequence shown here is derived from an EMBL/GenBank/DDBJ whole genome shotgun (WGS) entry which is preliminary data.</text>
</comment>
<dbReference type="SUPFAM" id="SSF50998">
    <property type="entry name" value="Quinoprotein alcohol dehydrogenase-like"/>
    <property type="match status" value="1"/>
</dbReference>
<dbReference type="SMART" id="SM00320">
    <property type="entry name" value="WD40"/>
    <property type="match status" value="4"/>
</dbReference>
<dbReference type="EMBL" id="JACGCI010000028">
    <property type="protein sequence ID" value="KAF6755896.1"/>
    <property type="molecule type" value="Genomic_DNA"/>
</dbReference>
<evidence type="ECO:0000313" key="3">
    <source>
        <dbReference type="Proteomes" id="UP000521943"/>
    </source>
</evidence>
<dbReference type="InterPro" id="IPR016024">
    <property type="entry name" value="ARM-type_fold"/>
</dbReference>
<evidence type="ECO:0000256" key="1">
    <source>
        <dbReference type="SAM" id="MobiDB-lite"/>
    </source>
</evidence>
<dbReference type="InterPro" id="IPR001680">
    <property type="entry name" value="WD40_rpt"/>
</dbReference>
<dbReference type="Pfam" id="PF00400">
    <property type="entry name" value="WD40"/>
    <property type="match status" value="1"/>
</dbReference>
<feature type="compositionally biased region" description="Polar residues" evidence="1">
    <location>
        <begin position="162"/>
        <end position="174"/>
    </location>
</feature>
<feature type="region of interest" description="Disordered" evidence="1">
    <location>
        <begin position="392"/>
        <end position="411"/>
    </location>
</feature>
<dbReference type="InterPro" id="IPR011047">
    <property type="entry name" value="Quinoprotein_ADH-like_sf"/>
</dbReference>
<feature type="compositionally biased region" description="Basic and acidic residues" evidence="1">
    <location>
        <begin position="141"/>
        <end position="161"/>
    </location>
</feature>
<protein>
    <recommendedName>
        <fullName evidence="4">WD40 repeat-like protein</fullName>
    </recommendedName>
</protein>
<dbReference type="PANTHER" id="PTHR44099:SF4">
    <property type="entry name" value="RABCONNECTIN-3B, ISOFORM A"/>
    <property type="match status" value="1"/>
</dbReference>
<evidence type="ECO:0000313" key="2">
    <source>
        <dbReference type="EMBL" id="KAF6755896.1"/>
    </source>
</evidence>
<dbReference type="InterPro" id="IPR049916">
    <property type="entry name" value="WDR72-like"/>
</dbReference>
<dbReference type="OrthoDB" id="338622at2759"/>
<feature type="region of interest" description="Disordered" evidence="1">
    <location>
        <begin position="548"/>
        <end position="570"/>
    </location>
</feature>
<dbReference type="InterPro" id="IPR015943">
    <property type="entry name" value="WD40/YVTN_repeat-like_dom_sf"/>
</dbReference>
<dbReference type="PANTHER" id="PTHR44099">
    <property type="entry name" value="RABCONNECTIN-3B, ISOFORM A"/>
    <property type="match status" value="1"/>
</dbReference>
<gene>
    <name evidence="2" type="ORF">DFP72DRAFT_304153</name>
</gene>
<dbReference type="Gene3D" id="2.130.10.10">
    <property type="entry name" value="YVTN repeat-like/Quinoprotein amine dehydrogenase"/>
    <property type="match status" value="2"/>
</dbReference>
<feature type="compositionally biased region" description="Basic residues" evidence="1">
    <location>
        <begin position="85"/>
        <end position="97"/>
    </location>
</feature>
<feature type="region of interest" description="Disordered" evidence="1">
    <location>
        <begin position="133"/>
        <end position="219"/>
    </location>
</feature>
<name>A0A8H6I1Y3_9AGAR</name>
<feature type="compositionally biased region" description="Polar residues" evidence="1">
    <location>
        <begin position="194"/>
        <end position="219"/>
    </location>
</feature>
<proteinExistence type="predicted"/>
<dbReference type="Proteomes" id="UP000521943">
    <property type="component" value="Unassembled WGS sequence"/>
</dbReference>